<keyword evidence="12 19" id="KW-0472">Membrane</keyword>
<keyword evidence="14" id="KW-1208">Phospholipid metabolism</keyword>
<dbReference type="GO" id="GO:0005524">
    <property type="term" value="F:ATP binding"/>
    <property type="evidence" value="ECO:0007669"/>
    <property type="project" value="UniProtKB-KW"/>
</dbReference>
<dbReference type="InterPro" id="IPR000829">
    <property type="entry name" value="DAGK"/>
</dbReference>
<evidence type="ECO:0000256" key="12">
    <source>
        <dbReference type="ARBA" id="ARBA00023136"/>
    </source>
</evidence>
<dbReference type="GO" id="GO:0016301">
    <property type="term" value="F:kinase activity"/>
    <property type="evidence" value="ECO:0007669"/>
    <property type="project" value="UniProtKB-KW"/>
</dbReference>
<evidence type="ECO:0000256" key="4">
    <source>
        <dbReference type="ARBA" id="ARBA00022516"/>
    </source>
</evidence>
<feature type="binding site" evidence="18">
    <location>
        <position position="70"/>
    </location>
    <ligand>
        <name>a divalent metal cation</name>
        <dbReference type="ChEBI" id="CHEBI:60240"/>
    </ligand>
</feature>
<dbReference type="InterPro" id="IPR036945">
    <property type="entry name" value="DAGK_sf"/>
</dbReference>
<keyword evidence="4" id="KW-0444">Lipid biosynthesis</keyword>
<evidence type="ECO:0000256" key="17">
    <source>
        <dbReference type="PIRSR" id="PIRSR600829-3"/>
    </source>
</evidence>
<dbReference type="Gene3D" id="1.10.287.3610">
    <property type="match status" value="1"/>
</dbReference>
<evidence type="ECO:0000256" key="18">
    <source>
        <dbReference type="PIRSR" id="PIRSR600829-4"/>
    </source>
</evidence>
<keyword evidence="7 17" id="KW-0547">Nucleotide-binding</keyword>
<keyword evidence="18" id="KW-0460">Magnesium</keyword>
<comment type="caution">
    <text evidence="20">The sequence shown here is derived from an EMBL/GenBank/DDBJ whole genome shotgun (WGS) entry which is preliminary data.</text>
</comment>
<keyword evidence="5" id="KW-0808">Transferase</keyword>
<keyword evidence="11" id="KW-0443">Lipid metabolism</keyword>
<feature type="active site" description="Proton acceptor" evidence="15">
    <location>
        <position position="63"/>
    </location>
</feature>
<keyword evidence="18" id="KW-0479">Metal-binding</keyword>
<dbReference type="RefSeq" id="WP_257443194.1">
    <property type="nucleotide sequence ID" value="NZ_JANIPJ010000002.1"/>
</dbReference>
<evidence type="ECO:0000256" key="3">
    <source>
        <dbReference type="ARBA" id="ARBA00022475"/>
    </source>
</evidence>
<dbReference type="InterPro" id="IPR033717">
    <property type="entry name" value="UDPK"/>
</dbReference>
<dbReference type="EMBL" id="JANIPJ010000002">
    <property type="protein sequence ID" value="MCR2803177.1"/>
    <property type="molecule type" value="Genomic_DNA"/>
</dbReference>
<keyword evidence="10 19" id="KW-1133">Transmembrane helix</keyword>
<dbReference type="Pfam" id="PF01219">
    <property type="entry name" value="DAGK_prokar"/>
    <property type="match status" value="1"/>
</dbReference>
<proteinExistence type="inferred from homology"/>
<keyword evidence="8 20" id="KW-0418">Kinase</keyword>
<feature type="transmembrane region" description="Helical" evidence="19">
    <location>
        <begin position="90"/>
        <end position="115"/>
    </location>
</feature>
<dbReference type="GO" id="GO:0008654">
    <property type="term" value="P:phospholipid biosynthetic process"/>
    <property type="evidence" value="ECO:0007669"/>
    <property type="project" value="UniProtKB-KW"/>
</dbReference>
<dbReference type="AlphaFoldDB" id="A0A9X2MN83"/>
<dbReference type="GO" id="GO:0046872">
    <property type="term" value="F:metal ion binding"/>
    <property type="evidence" value="ECO:0007669"/>
    <property type="project" value="UniProtKB-KW"/>
</dbReference>
<keyword evidence="9 17" id="KW-0067">ATP-binding</keyword>
<name>A0A9X2MN83_9BACL</name>
<evidence type="ECO:0000313" key="20">
    <source>
        <dbReference type="EMBL" id="MCR2803177.1"/>
    </source>
</evidence>
<evidence type="ECO:0000256" key="1">
    <source>
        <dbReference type="ARBA" id="ARBA00004651"/>
    </source>
</evidence>
<feature type="binding site" evidence="17">
    <location>
        <position position="22"/>
    </location>
    <ligand>
        <name>ATP</name>
        <dbReference type="ChEBI" id="CHEBI:30616"/>
    </ligand>
</feature>
<gene>
    <name evidence="20" type="ORF">NQZ67_04705</name>
</gene>
<evidence type="ECO:0000256" key="9">
    <source>
        <dbReference type="ARBA" id="ARBA00022840"/>
    </source>
</evidence>
<evidence type="ECO:0000256" key="10">
    <source>
        <dbReference type="ARBA" id="ARBA00022989"/>
    </source>
</evidence>
<feature type="binding site" evidence="17">
    <location>
        <position position="70"/>
    </location>
    <ligand>
        <name>ATP</name>
        <dbReference type="ChEBI" id="CHEBI:30616"/>
    </ligand>
</feature>
<dbReference type="PANTHER" id="PTHR34299">
    <property type="entry name" value="DIACYLGLYCEROL KINASE"/>
    <property type="match status" value="1"/>
</dbReference>
<keyword evidence="3" id="KW-1003">Cell membrane</keyword>
<keyword evidence="21" id="KW-1185">Reference proteome</keyword>
<evidence type="ECO:0000256" key="16">
    <source>
        <dbReference type="PIRSR" id="PIRSR600829-2"/>
    </source>
</evidence>
<organism evidence="20 21">
    <name type="scientific">Paenibacillus soyae</name>
    <dbReference type="NCBI Taxonomy" id="2969249"/>
    <lineage>
        <taxon>Bacteria</taxon>
        <taxon>Bacillati</taxon>
        <taxon>Bacillota</taxon>
        <taxon>Bacilli</taxon>
        <taxon>Bacillales</taxon>
        <taxon>Paenibacillaceae</taxon>
        <taxon>Paenibacillus</taxon>
    </lineage>
</organism>
<keyword evidence="13" id="KW-0594">Phospholipid biosynthesis</keyword>
<dbReference type="CDD" id="cd14265">
    <property type="entry name" value="UDPK_IM_like"/>
    <property type="match status" value="1"/>
</dbReference>
<sequence length="121" mass="13051">MRAYLRSFTYALSGIRFALKSERNMRFHCGAAVVVIALGLWLSITVTEWCLILLSIALVMSLELVNTAIEQTVNLASPNQHPVAKAAKDVAAGAVTLAAFFASIIGLIVFGPPLWRFVTGS</sequence>
<dbReference type="PANTHER" id="PTHR34299:SF1">
    <property type="entry name" value="DIACYLGLYCEROL KINASE"/>
    <property type="match status" value="1"/>
</dbReference>
<evidence type="ECO:0000256" key="5">
    <source>
        <dbReference type="ARBA" id="ARBA00022679"/>
    </source>
</evidence>
<evidence type="ECO:0000256" key="7">
    <source>
        <dbReference type="ARBA" id="ARBA00022741"/>
    </source>
</evidence>
<feature type="binding site" evidence="18">
    <location>
        <position position="22"/>
    </location>
    <ligand>
        <name>a divalent metal cation</name>
        <dbReference type="ChEBI" id="CHEBI:60240"/>
    </ligand>
</feature>
<comment type="subcellular location">
    <subcellularLocation>
        <location evidence="1">Cell membrane</location>
        <topology evidence="1">Multi-pass membrane protein</topology>
    </subcellularLocation>
</comment>
<feature type="binding site" evidence="16">
    <location>
        <position position="63"/>
    </location>
    <ligand>
        <name>substrate</name>
    </ligand>
</feature>
<evidence type="ECO:0000256" key="8">
    <source>
        <dbReference type="ARBA" id="ARBA00022777"/>
    </source>
</evidence>
<evidence type="ECO:0000256" key="14">
    <source>
        <dbReference type="ARBA" id="ARBA00023264"/>
    </source>
</evidence>
<evidence type="ECO:0000256" key="15">
    <source>
        <dbReference type="PIRSR" id="PIRSR600829-1"/>
    </source>
</evidence>
<evidence type="ECO:0000256" key="19">
    <source>
        <dbReference type="SAM" id="Phobius"/>
    </source>
</evidence>
<reference evidence="20" key="1">
    <citation type="submission" date="2022-08" db="EMBL/GenBank/DDBJ databases">
        <title>The genomic sequence of strain Paenibacillus sp. SCIV0701.</title>
        <authorList>
            <person name="Zhao H."/>
        </authorList>
    </citation>
    <scope>NUCLEOTIDE SEQUENCE</scope>
    <source>
        <strain evidence="20">SCIV0701</strain>
    </source>
</reference>
<feature type="binding site" evidence="17">
    <location>
        <position position="10"/>
    </location>
    <ligand>
        <name>ATP</name>
        <dbReference type="ChEBI" id="CHEBI:30616"/>
    </ligand>
</feature>
<keyword evidence="6 19" id="KW-0812">Transmembrane</keyword>
<dbReference type="GO" id="GO:0005886">
    <property type="term" value="C:plasma membrane"/>
    <property type="evidence" value="ECO:0007669"/>
    <property type="project" value="UniProtKB-SubCell"/>
</dbReference>
<feature type="transmembrane region" description="Helical" evidence="19">
    <location>
        <begin position="25"/>
        <end position="44"/>
    </location>
</feature>
<protein>
    <submittedName>
        <fullName evidence="20">Diacylglycerol kinase family protein</fullName>
    </submittedName>
</protein>
<comment type="cofactor">
    <cofactor evidence="18">
        <name>Mg(2+)</name>
        <dbReference type="ChEBI" id="CHEBI:18420"/>
    </cofactor>
    <text evidence="18">Mn(2+), Zn(2+), Cd(2+) and Co(2+) support activity to lesser extents.</text>
</comment>
<evidence type="ECO:0000256" key="11">
    <source>
        <dbReference type="ARBA" id="ARBA00023098"/>
    </source>
</evidence>
<evidence type="ECO:0000256" key="2">
    <source>
        <dbReference type="ARBA" id="ARBA00005967"/>
    </source>
</evidence>
<evidence type="ECO:0000256" key="13">
    <source>
        <dbReference type="ARBA" id="ARBA00023209"/>
    </source>
</evidence>
<feature type="binding site" evidence="17">
    <location>
        <begin position="88"/>
        <end position="89"/>
    </location>
    <ligand>
        <name>ATP</name>
        <dbReference type="ChEBI" id="CHEBI:30616"/>
    </ligand>
</feature>
<comment type="similarity">
    <text evidence="2">Belongs to the bacterial diacylglycerol kinase family.</text>
</comment>
<dbReference type="Proteomes" id="UP001141950">
    <property type="component" value="Unassembled WGS sequence"/>
</dbReference>
<accession>A0A9X2MN83</accession>
<evidence type="ECO:0000313" key="21">
    <source>
        <dbReference type="Proteomes" id="UP001141950"/>
    </source>
</evidence>
<evidence type="ECO:0000256" key="6">
    <source>
        <dbReference type="ARBA" id="ARBA00022692"/>
    </source>
</evidence>